<evidence type="ECO:0000256" key="1">
    <source>
        <dbReference type="ARBA" id="ARBA00011063"/>
    </source>
</evidence>
<dbReference type="Pfam" id="PF01451">
    <property type="entry name" value="LMWPc"/>
    <property type="match status" value="1"/>
</dbReference>
<dbReference type="EMBL" id="CP018791">
    <property type="protein sequence ID" value="ARR03129.1"/>
    <property type="molecule type" value="Genomic_DNA"/>
</dbReference>
<keyword evidence="3" id="KW-0378">Hydrolase</keyword>
<dbReference type="PANTHER" id="PTHR11717">
    <property type="entry name" value="LOW MOLECULAR WEIGHT PROTEIN TYROSINE PHOSPHATASE"/>
    <property type="match status" value="1"/>
</dbReference>
<feature type="active site" description="Proton donor" evidence="5">
    <location>
        <position position="118"/>
    </location>
</feature>
<proteinExistence type="inferred from homology"/>
<dbReference type="GO" id="GO:0004725">
    <property type="term" value="F:protein tyrosine phosphatase activity"/>
    <property type="evidence" value="ECO:0007669"/>
    <property type="project" value="UniProtKB-EC"/>
</dbReference>
<evidence type="ECO:0000256" key="3">
    <source>
        <dbReference type="ARBA" id="ARBA00022801"/>
    </source>
</evidence>
<evidence type="ECO:0000313" key="8">
    <source>
        <dbReference type="Proteomes" id="UP000194265"/>
    </source>
</evidence>
<feature type="active site" description="Nucleophile" evidence="5">
    <location>
        <position position="9"/>
    </location>
</feature>
<dbReference type="PANTHER" id="PTHR11717:SF7">
    <property type="entry name" value="LOW MOLECULAR WEIGHT PHOSPHOTYROSINE PROTEIN PHOSPHATASE"/>
    <property type="match status" value="1"/>
</dbReference>
<sequence>MVKSILFVCLGNICRSPLAEGIARKIAKERGLDILIDSAGTSNYHIGEPPDSRSIEIGRQNGVNISMLKGRQISRSDSKFDLIVAMDRQNYANISRLGLGNRLVMMGEFGLNGADIPDPYYGDKQDFKMVYDMLYKAINMMFDEVLK</sequence>
<gene>
    <name evidence="7" type="ORF">CVIC8964_1763</name>
</gene>
<keyword evidence="4" id="KW-0904">Protein phosphatase</keyword>
<comment type="similarity">
    <text evidence="1">Belongs to the low molecular weight phosphotyrosine protein phosphatase family.</text>
</comment>
<dbReference type="Proteomes" id="UP000194265">
    <property type="component" value="Chromosome"/>
</dbReference>
<dbReference type="OrthoDB" id="9784339at2"/>
<evidence type="ECO:0000256" key="2">
    <source>
        <dbReference type="ARBA" id="ARBA00013064"/>
    </source>
</evidence>
<dbReference type="InterPro" id="IPR017867">
    <property type="entry name" value="Tyr_phospatase_low_mol_wt"/>
</dbReference>
<name>A0A1X9T406_9BACT</name>
<evidence type="ECO:0000313" key="7">
    <source>
        <dbReference type="EMBL" id="ARR03129.1"/>
    </source>
</evidence>
<reference evidence="7 8" key="1">
    <citation type="journal article" date="2017" name="Genome Biol. Evol.">
        <title>Comparative Genomic Analysis Identifies a Campylobacter Clade Deficient in Selenium Metabolism.</title>
        <authorList>
            <person name="Miller W.G."/>
            <person name="Yee E."/>
            <person name="Lopes B.S."/>
            <person name="Chapman M.H."/>
            <person name="Huynh S."/>
            <person name="Bono J.L."/>
            <person name="Parker C.T."/>
            <person name="Strachan N.J.C."/>
            <person name="Forbes K.J."/>
        </authorList>
    </citation>
    <scope>NUCLEOTIDE SEQUENCE [LARGE SCALE GENOMIC DNA]</scope>
    <source>
        <strain evidence="7 8">RM8964</strain>
    </source>
</reference>
<dbReference type="RefSeq" id="WP_086334196.1">
    <property type="nucleotide sequence ID" value="NZ_CP018791.1"/>
</dbReference>
<dbReference type="STRING" id="1660074.CVIC8964_1763"/>
<accession>A0A1X9T406</accession>
<evidence type="ECO:0000256" key="5">
    <source>
        <dbReference type="PIRSR" id="PIRSR617867-1"/>
    </source>
</evidence>
<dbReference type="PRINTS" id="PR00719">
    <property type="entry name" value="LMWPTPASE"/>
</dbReference>
<dbReference type="InterPro" id="IPR050438">
    <property type="entry name" value="LMW_PTPase"/>
</dbReference>
<evidence type="ECO:0000259" key="6">
    <source>
        <dbReference type="SMART" id="SM00226"/>
    </source>
</evidence>
<dbReference type="SMART" id="SM00226">
    <property type="entry name" value="LMWPc"/>
    <property type="match status" value="1"/>
</dbReference>
<dbReference type="SUPFAM" id="SSF52788">
    <property type="entry name" value="Phosphotyrosine protein phosphatases I"/>
    <property type="match status" value="1"/>
</dbReference>
<dbReference type="Gene3D" id="3.40.50.2300">
    <property type="match status" value="1"/>
</dbReference>
<feature type="active site" evidence="5">
    <location>
        <position position="15"/>
    </location>
</feature>
<dbReference type="InterPro" id="IPR036196">
    <property type="entry name" value="Ptyr_pPase_sf"/>
</dbReference>
<organism evidence="7 8">
    <name type="scientific">Campylobacter vicugnae</name>
    <dbReference type="NCBI Taxonomy" id="1660076"/>
    <lineage>
        <taxon>Bacteria</taxon>
        <taxon>Pseudomonadati</taxon>
        <taxon>Campylobacterota</taxon>
        <taxon>Epsilonproteobacteria</taxon>
        <taxon>Campylobacterales</taxon>
        <taxon>Campylobacteraceae</taxon>
        <taxon>Campylobacter</taxon>
    </lineage>
</organism>
<evidence type="ECO:0000256" key="4">
    <source>
        <dbReference type="ARBA" id="ARBA00022912"/>
    </source>
</evidence>
<dbReference type="CDD" id="cd16343">
    <property type="entry name" value="LMWPTP"/>
    <property type="match status" value="1"/>
</dbReference>
<dbReference type="InterPro" id="IPR023485">
    <property type="entry name" value="Ptyr_pPase"/>
</dbReference>
<protein>
    <recommendedName>
        <fullName evidence="2">protein-tyrosine-phosphatase</fullName>
        <ecNumber evidence="2">3.1.3.48</ecNumber>
    </recommendedName>
</protein>
<dbReference type="EC" id="3.1.3.48" evidence="2"/>
<dbReference type="AlphaFoldDB" id="A0A1X9T406"/>
<feature type="domain" description="Phosphotyrosine protein phosphatase I" evidence="6">
    <location>
        <begin position="3"/>
        <end position="144"/>
    </location>
</feature>